<dbReference type="RefSeq" id="WP_216415137.1">
    <property type="nucleotide sequence ID" value="NZ_JAHLQK010000001.1"/>
</dbReference>
<dbReference type="PANTHER" id="PTHR46986:SF1">
    <property type="entry name" value="ENDORIBONUCLEASE YBEY, CHLOROPLASTIC"/>
    <property type="match status" value="1"/>
</dbReference>
<keyword evidence="3" id="KW-1185">Reference proteome</keyword>
<keyword evidence="1" id="KW-0540">Nuclease</keyword>
<gene>
    <name evidence="1 2" type="primary">ybeY</name>
    <name evidence="2" type="ORF">KQI88_04540</name>
</gene>
<organism evidence="2 3">
    <name type="scientific">Alkaliphilus flagellatus</name>
    <dbReference type="NCBI Taxonomy" id="2841507"/>
    <lineage>
        <taxon>Bacteria</taxon>
        <taxon>Bacillati</taxon>
        <taxon>Bacillota</taxon>
        <taxon>Clostridia</taxon>
        <taxon>Peptostreptococcales</taxon>
        <taxon>Natronincolaceae</taxon>
        <taxon>Alkaliphilus</taxon>
    </lineage>
</organism>
<comment type="subcellular location">
    <subcellularLocation>
        <location evidence="1">Cytoplasm</location>
    </subcellularLocation>
</comment>
<dbReference type="HAMAP" id="MF_00009">
    <property type="entry name" value="Endoribonucl_YbeY"/>
    <property type="match status" value="1"/>
</dbReference>
<accession>A0ABS6G1S8</accession>
<feature type="binding site" evidence="1">
    <location>
        <position position="117"/>
    </location>
    <ligand>
        <name>Zn(2+)</name>
        <dbReference type="ChEBI" id="CHEBI:29105"/>
        <note>catalytic</note>
    </ligand>
</feature>
<keyword evidence="1" id="KW-0963">Cytoplasm</keyword>
<dbReference type="Proteomes" id="UP000779508">
    <property type="component" value="Unassembled WGS sequence"/>
</dbReference>
<reference evidence="2 3" key="1">
    <citation type="submission" date="2021-06" db="EMBL/GenBank/DDBJ databases">
        <authorList>
            <person name="Sun Q."/>
            <person name="Li D."/>
        </authorList>
    </citation>
    <scope>NUCLEOTIDE SEQUENCE [LARGE SCALE GENOMIC DNA]</scope>
    <source>
        <strain evidence="2 3">MSJ-5</strain>
    </source>
</reference>
<dbReference type="EC" id="3.1.-.-" evidence="1"/>
<dbReference type="NCBIfam" id="TIGR00043">
    <property type="entry name" value="rRNA maturation RNase YbeY"/>
    <property type="match status" value="1"/>
</dbReference>
<protein>
    <recommendedName>
        <fullName evidence="1">Endoribonuclease YbeY</fullName>
        <ecNumber evidence="1">3.1.-.-</ecNumber>
    </recommendedName>
</protein>
<feature type="binding site" evidence="1">
    <location>
        <position position="127"/>
    </location>
    <ligand>
        <name>Zn(2+)</name>
        <dbReference type="ChEBI" id="CHEBI:29105"/>
        <note>catalytic</note>
    </ligand>
</feature>
<comment type="cofactor">
    <cofactor evidence="1">
        <name>Zn(2+)</name>
        <dbReference type="ChEBI" id="CHEBI:29105"/>
    </cofactor>
    <text evidence="1">Binds 1 zinc ion.</text>
</comment>
<dbReference type="InterPro" id="IPR002036">
    <property type="entry name" value="YbeY"/>
</dbReference>
<evidence type="ECO:0000313" key="2">
    <source>
        <dbReference type="EMBL" id="MBU5675677.1"/>
    </source>
</evidence>
<keyword evidence="1" id="KW-0690">Ribosome biogenesis</keyword>
<keyword evidence="1" id="KW-0479">Metal-binding</keyword>
<evidence type="ECO:0000256" key="1">
    <source>
        <dbReference type="HAMAP-Rule" id="MF_00009"/>
    </source>
</evidence>
<name>A0ABS6G1S8_9FIRM</name>
<sequence length="152" mass="17870">MELLIDNRQNKYEVKEQLIELLEKAVEACLLYENWDIDYEVSLSLVDNNEIKELNSIYRGKDYATDVLSFPLVDEDQAIDLKEKLLGDIVISVEKAEEQAKEYNHSFEREMGFLVVHSMFHLMGYDHDTSEDTKDMRYREEAVLSSLNLIRK</sequence>
<dbReference type="EMBL" id="JAHLQK010000001">
    <property type="protein sequence ID" value="MBU5675677.1"/>
    <property type="molecule type" value="Genomic_DNA"/>
</dbReference>
<comment type="function">
    <text evidence="1">Single strand-specific metallo-endoribonuclease involved in late-stage 70S ribosome quality control and in maturation of the 3' terminus of the 16S rRNA.</text>
</comment>
<feature type="binding site" evidence="1">
    <location>
        <position position="121"/>
    </location>
    <ligand>
        <name>Zn(2+)</name>
        <dbReference type="ChEBI" id="CHEBI:29105"/>
        <note>catalytic</note>
    </ligand>
</feature>
<keyword evidence="1" id="KW-0862">Zinc</keyword>
<keyword evidence="1" id="KW-0255">Endonuclease</keyword>
<dbReference type="PANTHER" id="PTHR46986">
    <property type="entry name" value="ENDORIBONUCLEASE YBEY, CHLOROPLASTIC"/>
    <property type="match status" value="1"/>
</dbReference>
<dbReference type="Pfam" id="PF02130">
    <property type="entry name" value="YbeY"/>
    <property type="match status" value="1"/>
</dbReference>
<keyword evidence="1" id="KW-0378">Hydrolase</keyword>
<proteinExistence type="inferred from homology"/>
<comment type="similarity">
    <text evidence="1">Belongs to the endoribonuclease YbeY family.</text>
</comment>
<comment type="caution">
    <text evidence="2">The sequence shown here is derived from an EMBL/GenBank/DDBJ whole genome shotgun (WGS) entry which is preliminary data.</text>
</comment>
<keyword evidence="1" id="KW-0698">rRNA processing</keyword>
<evidence type="ECO:0000313" key="3">
    <source>
        <dbReference type="Proteomes" id="UP000779508"/>
    </source>
</evidence>